<feature type="non-terminal residue" evidence="2">
    <location>
        <position position="282"/>
    </location>
</feature>
<dbReference type="InParanoid" id="A0A1E7EIR0"/>
<proteinExistence type="predicted"/>
<feature type="compositionally biased region" description="Acidic residues" evidence="1">
    <location>
        <begin position="177"/>
        <end position="196"/>
    </location>
</feature>
<feature type="compositionally biased region" description="Acidic residues" evidence="1">
    <location>
        <begin position="124"/>
        <end position="134"/>
    </location>
</feature>
<dbReference type="EMBL" id="KV784472">
    <property type="protein sequence ID" value="OEU05778.1"/>
    <property type="molecule type" value="Genomic_DNA"/>
</dbReference>
<dbReference type="KEGG" id="fcy:FRACYDRAFT_258304"/>
<sequence length="282" mass="31306">MGIGKSNKSKKDKDKKNAGPKGKKARAKAKLDNKWGEHAAADDDNDEPKKTRRVGKSRLLSKGGKYGQGNKKTGVVKNISNEGVEGFYSRIHEVQRDKRLKQKSKLTYRQITRRALRQQQQQTDENDDENDDEASASSSGSDNDDDDDAMNDDVMKDDENKNPMHDLLSMIRKNKNDDEEEDDDSDDEEDEEEDHENEDKLLLVAPASVAKANQKKSKPAMTKISVPSSNVEMQFLSSPFKQQPAAAAAIDGNATIDRNDDDDNGDVTSMCDDLLTLATTGE</sequence>
<protein>
    <submittedName>
        <fullName evidence="2">Uncharacterized protein</fullName>
    </submittedName>
</protein>
<accession>A0A1E7EIR0</accession>
<evidence type="ECO:0000313" key="2">
    <source>
        <dbReference type="EMBL" id="OEU05778.1"/>
    </source>
</evidence>
<dbReference type="Proteomes" id="UP000095751">
    <property type="component" value="Unassembled WGS sequence"/>
</dbReference>
<feature type="compositionally biased region" description="Acidic residues" evidence="1">
    <location>
        <begin position="142"/>
        <end position="151"/>
    </location>
</feature>
<feature type="compositionally biased region" description="Basic and acidic residues" evidence="1">
    <location>
        <begin position="153"/>
        <end position="164"/>
    </location>
</feature>
<gene>
    <name evidence="2" type="ORF">FRACYDRAFT_258304</name>
</gene>
<feature type="compositionally biased region" description="Basic and acidic residues" evidence="1">
    <location>
        <begin position="29"/>
        <end position="41"/>
    </location>
</feature>
<name>A0A1E7EIR0_9STRA</name>
<keyword evidence="3" id="KW-1185">Reference proteome</keyword>
<organism evidence="2 3">
    <name type="scientific">Fragilariopsis cylindrus CCMP1102</name>
    <dbReference type="NCBI Taxonomy" id="635003"/>
    <lineage>
        <taxon>Eukaryota</taxon>
        <taxon>Sar</taxon>
        <taxon>Stramenopiles</taxon>
        <taxon>Ochrophyta</taxon>
        <taxon>Bacillariophyta</taxon>
        <taxon>Bacillariophyceae</taxon>
        <taxon>Bacillariophycidae</taxon>
        <taxon>Bacillariales</taxon>
        <taxon>Bacillariaceae</taxon>
        <taxon>Fragilariopsis</taxon>
    </lineage>
</organism>
<feature type="region of interest" description="Disordered" evidence="1">
    <location>
        <begin position="1"/>
        <end position="223"/>
    </location>
</feature>
<evidence type="ECO:0000256" key="1">
    <source>
        <dbReference type="SAM" id="MobiDB-lite"/>
    </source>
</evidence>
<dbReference type="AlphaFoldDB" id="A0A1E7EIR0"/>
<feature type="compositionally biased region" description="Basic residues" evidence="1">
    <location>
        <begin position="98"/>
        <end position="116"/>
    </location>
</feature>
<evidence type="ECO:0000313" key="3">
    <source>
        <dbReference type="Proteomes" id="UP000095751"/>
    </source>
</evidence>
<reference evidence="2 3" key="1">
    <citation type="submission" date="2016-09" db="EMBL/GenBank/DDBJ databases">
        <title>Extensive genetic diversity and differential bi-allelic expression allows diatom success in the polar Southern Ocean.</title>
        <authorList>
            <consortium name="DOE Joint Genome Institute"/>
            <person name="Mock T."/>
            <person name="Otillar R.P."/>
            <person name="Strauss J."/>
            <person name="Dupont C."/>
            <person name="Frickenhaus S."/>
            <person name="Maumus F."/>
            <person name="Mcmullan M."/>
            <person name="Sanges R."/>
            <person name="Schmutz J."/>
            <person name="Toseland A."/>
            <person name="Valas R."/>
            <person name="Veluchamy A."/>
            <person name="Ward B.J."/>
            <person name="Allen A."/>
            <person name="Barry K."/>
            <person name="Falciatore A."/>
            <person name="Ferrante M."/>
            <person name="Fortunato A.E."/>
            <person name="Gloeckner G."/>
            <person name="Gruber A."/>
            <person name="Hipkin R."/>
            <person name="Janech M."/>
            <person name="Kroth P."/>
            <person name="Leese F."/>
            <person name="Lindquist E."/>
            <person name="Lyon B.R."/>
            <person name="Martin J."/>
            <person name="Mayer C."/>
            <person name="Parker M."/>
            <person name="Quesneville H."/>
            <person name="Raymond J."/>
            <person name="Uhlig C."/>
            <person name="Valentin K.U."/>
            <person name="Worden A.Z."/>
            <person name="Armbrust E.V."/>
            <person name="Bowler C."/>
            <person name="Green B."/>
            <person name="Moulton V."/>
            <person name="Van Oosterhout C."/>
            <person name="Grigoriev I."/>
        </authorList>
    </citation>
    <scope>NUCLEOTIDE SEQUENCE [LARGE SCALE GENOMIC DNA]</scope>
    <source>
        <strain evidence="2 3">CCMP1102</strain>
    </source>
</reference>